<keyword evidence="7" id="KW-0869">Chloride channel</keyword>
<evidence type="ECO:0000313" key="11">
    <source>
        <dbReference type="EMBL" id="KTD66912.1"/>
    </source>
</evidence>
<evidence type="ECO:0000256" key="1">
    <source>
        <dbReference type="ARBA" id="ARBA00004141"/>
    </source>
</evidence>
<evidence type="ECO:0000256" key="4">
    <source>
        <dbReference type="ARBA" id="ARBA00022989"/>
    </source>
</evidence>
<evidence type="ECO:0000256" key="2">
    <source>
        <dbReference type="ARBA" id="ARBA00022448"/>
    </source>
</evidence>
<proteinExistence type="predicted"/>
<keyword evidence="2" id="KW-0813">Transport</keyword>
<feature type="transmembrane region" description="Helical" evidence="10">
    <location>
        <begin position="68"/>
        <end position="90"/>
    </location>
</feature>
<dbReference type="Gene3D" id="1.10.3080.10">
    <property type="entry name" value="Clc chloride channel"/>
    <property type="match status" value="1"/>
</dbReference>
<dbReference type="OrthoDB" id="9767361at2"/>
<evidence type="ECO:0000256" key="5">
    <source>
        <dbReference type="ARBA" id="ARBA00023065"/>
    </source>
</evidence>
<keyword evidence="6 10" id="KW-0472">Membrane</keyword>
<feature type="transmembrane region" description="Helical" evidence="10">
    <location>
        <begin position="20"/>
        <end position="48"/>
    </location>
</feature>
<evidence type="ECO:0000256" key="7">
    <source>
        <dbReference type="ARBA" id="ARBA00023173"/>
    </source>
</evidence>
<evidence type="ECO:0000256" key="9">
    <source>
        <dbReference type="ARBA" id="ARBA00023303"/>
    </source>
</evidence>
<dbReference type="GO" id="GO:0005254">
    <property type="term" value="F:chloride channel activity"/>
    <property type="evidence" value="ECO:0007669"/>
    <property type="project" value="UniProtKB-KW"/>
</dbReference>
<keyword evidence="5" id="KW-0406">Ion transport</keyword>
<dbReference type="EMBL" id="LNYY01000021">
    <property type="protein sequence ID" value="KTD66912.1"/>
    <property type="molecule type" value="Genomic_DNA"/>
</dbReference>
<dbReference type="SUPFAM" id="SSF81340">
    <property type="entry name" value="Clc chloride channel"/>
    <property type="match status" value="1"/>
</dbReference>
<evidence type="ECO:0000256" key="10">
    <source>
        <dbReference type="SAM" id="Phobius"/>
    </source>
</evidence>
<feature type="transmembrane region" description="Helical" evidence="10">
    <location>
        <begin position="384"/>
        <end position="409"/>
    </location>
</feature>
<feature type="transmembrane region" description="Helical" evidence="10">
    <location>
        <begin position="199"/>
        <end position="222"/>
    </location>
</feature>
<comment type="caution">
    <text evidence="11">The sequence shown here is derived from an EMBL/GenBank/DDBJ whole genome shotgun (WGS) entry which is preliminary data.</text>
</comment>
<name>A0A0W0ZCL2_9GAMM</name>
<dbReference type="PRINTS" id="PR00762">
    <property type="entry name" value="CLCHANNEL"/>
</dbReference>
<accession>A0A0W0ZCL2</accession>
<dbReference type="RefSeq" id="WP_058511954.1">
    <property type="nucleotide sequence ID" value="NZ_DAIOMV010000002.1"/>
</dbReference>
<evidence type="ECO:0000313" key="12">
    <source>
        <dbReference type="Proteomes" id="UP000054926"/>
    </source>
</evidence>
<keyword evidence="9" id="KW-0407">Ion channel</keyword>
<reference evidence="11 12" key="1">
    <citation type="submission" date="2015-11" db="EMBL/GenBank/DDBJ databases">
        <title>Genomic analysis of 38 Legionella species identifies large and diverse effector repertoires.</title>
        <authorList>
            <person name="Burstein D."/>
            <person name="Amaro F."/>
            <person name="Zusman T."/>
            <person name="Lifshitz Z."/>
            <person name="Cohen O."/>
            <person name="Gilbert J.A."/>
            <person name="Pupko T."/>
            <person name="Shuman H.A."/>
            <person name="Segal G."/>
        </authorList>
    </citation>
    <scope>NUCLEOTIDE SEQUENCE [LARGE SCALE GENOMIC DNA]</scope>
    <source>
        <strain evidence="11 12">IMVS3376</strain>
    </source>
</reference>
<dbReference type="GO" id="GO:0034707">
    <property type="term" value="C:chloride channel complex"/>
    <property type="evidence" value="ECO:0007669"/>
    <property type="project" value="UniProtKB-KW"/>
</dbReference>
<comment type="subcellular location">
    <subcellularLocation>
        <location evidence="1">Membrane</location>
        <topology evidence="1">Multi-pass membrane protein</topology>
    </subcellularLocation>
</comment>
<evidence type="ECO:0000256" key="8">
    <source>
        <dbReference type="ARBA" id="ARBA00023214"/>
    </source>
</evidence>
<dbReference type="Proteomes" id="UP000054926">
    <property type="component" value="Unassembled WGS sequence"/>
</dbReference>
<evidence type="ECO:0000256" key="3">
    <source>
        <dbReference type="ARBA" id="ARBA00022692"/>
    </source>
</evidence>
<feature type="transmembrane region" description="Helical" evidence="10">
    <location>
        <begin position="353"/>
        <end position="372"/>
    </location>
</feature>
<protein>
    <submittedName>
        <fullName evidence="11">Chloride channel, voltage-gated</fullName>
    </submittedName>
</protein>
<dbReference type="InterPro" id="IPR014743">
    <property type="entry name" value="Cl-channel_core"/>
</dbReference>
<evidence type="ECO:0000256" key="6">
    <source>
        <dbReference type="ARBA" id="ARBA00023136"/>
    </source>
</evidence>
<dbReference type="Pfam" id="PF00654">
    <property type="entry name" value="Voltage_CLC"/>
    <property type="match status" value="1"/>
</dbReference>
<dbReference type="PANTHER" id="PTHR43427:SF6">
    <property type="entry name" value="CHLORIDE CHANNEL PROTEIN CLC-E"/>
    <property type="match status" value="1"/>
</dbReference>
<feature type="transmembrane region" description="Helical" evidence="10">
    <location>
        <begin position="282"/>
        <end position="303"/>
    </location>
</feature>
<dbReference type="AlphaFoldDB" id="A0A0W0ZCL2"/>
<feature type="transmembrane region" description="Helical" evidence="10">
    <location>
        <begin position="415"/>
        <end position="436"/>
    </location>
</feature>
<feature type="transmembrane region" description="Helical" evidence="10">
    <location>
        <begin position="243"/>
        <end position="270"/>
    </location>
</feature>
<keyword evidence="4 10" id="KW-1133">Transmembrane helix</keyword>
<sequence>MKPIKSKIKKYSQHESLHPIKMVVFAIILGILGGLGAILFRTLVALIHNVAFLGHFSFIYNENLHTSASIWGIGVIFVPIVGSIMVIWLIKKFAPGQSGLGVPEILNAIFCQDGKIQPSVSLAKIIASALTISTGGSVGREGPVFQIGALSSSIISNLLHLSRQQRKILMAAGVAACTAVIFDAPFAGIVFASEFMLETISVLSIALIIIATSFALCIEYLLIDVKPIFSTPLVNQINSNLTLSNLLLFVSFGMLVGIISILLIRSVYYFEDFFNSHFKNVFLRHMTGMLIVGFFMYLSMYLFGHYYIEGIGFATIQDCLNNQILNLWLLLFLVVTKLLATCLTLGSGASGGIFSPSLFIGATLGSAFALMINYFVPTFVVDPVLFTLIGMAAMLGSTTGALITSVILTCEMMRNYHFILPLTLTVLIAYLVRYSFCRENIYTLKLHRRGIDLPRRYFN</sequence>
<dbReference type="InterPro" id="IPR050368">
    <property type="entry name" value="ClC-type_chloride_channel"/>
</dbReference>
<feature type="transmembrane region" description="Helical" evidence="10">
    <location>
        <begin position="324"/>
        <end position="347"/>
    </location>
</feature>
<dbReference type="STRING" id="947033.Lste_3118"/>
<organism evidence="11 12">
    <name type="scientific">Legionella steelei</name>
    <dbReference type="NCBI Taxonomy" id="947033"/>
    <lineage>
        <taxon>Bacteria</taxon>
        <taxon>Pseudomonadati</taxon>
        <taxon>Pseudomonadota</taxon>
        <taxon>Gammaproteobacteria</taxon>
        <taxon>Legionellales</taxon>
        <taxon>Legionellaceae</taxon>
        <taxon>Legionella</taxon>
    </lineage>
</organism>
<keyword evidence="3 10" id="KW-0812">Transmembrane</keyword>
<keyword evidence="8" id="KW-0868">Chloride</keyword>
<feature type="transmembrane region" description="Helical" evidence="10">
    <location>
        <begin position="168"/>
        <end position="193"/>
    </location>
</feature>
<dbReference type="PANTHER" id="PTHR43427">
    <property type="entry name" value="CHLORIDE CHANNEL PROTEIN CLC-E"/>
    <property type="match status" value="1"/>
</dbReference>
<keyword evidence="12" id="KW-1185">Reference proteome</keyword>
<dbReference type="InterPro" id="IPR001807">
    <property type="entry name" value="ClC"/>
</dbReference>
<dbReference type="CDD" id="cd00400">
    <property type="entry name" value="Voltage_gated_ClC"/>
    <property type="match status" value="1"/>
</dbReference>
<dbReference type="PATRIC" id="fig|947033.5.peg.3308"/>
<gene>
    <name evidence="11" type="primary">clcA_3</name>
    <name evidence="11" type="ORF">Lste_3118</name>
</gene>